<dbReference type="Proteomes" id="UP000179769">
    <property type="component" value="Unassembled WGS sequence"/>
</dbReference>
<dbReference type="SUPFAM" id="SSF53474">
    <property type="entry name" value="alpha/beta-Hydrolases"/>
    <property type="match status" value="1"/>
</dbReference>
<sequence>MAFCNVVNPTCHGRQVVTKGTVIGTRLFTRIGGAQLDGVKGLVVEAACLATHAALYPAAALPRRRRDDDGLADRYRLAGLTPLQRGLLIGDPMAAGTPILLVHGLVDNRSVFARLERSLRRRGFTTVTSVDIPLFATSVQAAAAQLAETVEQVAGRHGDTGVHIVAHSLGGLVARYYVQRLGGGDHVQTLVTLATPHNGTRLACLVPKAVSYRLVSQLRPGSPLLRELVEPAPGVRTRFIAVAGGLDTVVRPGEAALTHPDLVTENVVVEGAGHHGLPFSSGVAHMIARRLATDSAGGRQPSQTTTKVPHLCG</sequence>
<protein>
    <submittedName>
        <fullName evidence="2">Alpha/beta hydrolase</fullName>
    </submittedName>
</protein>
<accession>A0A1S1PMG2</accession>
<dbReference type="AlphaFoldDB" id="A0A1S1PMG2"/>
<feature type="region of interest" description="Disordered" evidence="1">
    <location>
        <begin position="294"/>
        <end position="313"/>
    </location>
</feature>
<evidence type="ECO:0000313" key="2">
    <source>
        <dbReference type="EMBL" id="OHV22461.1"/>
    </source>
</evidence>
<reference evidence="3" key="1">
    <citation type="submission" date="2016-07" db="EMBL/GenBank/DDBJ databases">
        <title>Frankia sp. NRRL B-16219 Genome sequencing.</title>
        <authorList>
            <person name="Ghodhbane-Gtari F."/>
            <person name="Swanson E."/>
            <person name="Gueddou A."/>
            <person name="Louati M."/>
            <person name="Nouioui I."/>
            <person name="Hezbri K."/>
            <person name="Abebe-Akele F."/>
            <person name="Simpson S."/>
            <person name="Morris K."/>
            <person name="Thomas K."/>
            <person name="Gtari M."/>
            <person name="Tisa L.S."/>
        </authorList>
    </citation>
    <scope>NUCLEOTIDE SEQUENCE [LARGE SCALE GENOMIC DNA]</scope>
    <source>
        <strain evidence="3">NRRL B-16219</strain>
    </source>
</reference>
<gene>
    <name evidence="2" type="ORF">BBK14_06690</name>
</gene>
<dbReference type="PANTHER" id="PTHR37946:SF1">
    <property type="entry name" value="SLL1969 PROTEIN"/>
    <property type="match status" value="1"/>
</dbReference>
<name>A0A1S1PMG2_9ACTN</name>
<keyword evidence="3" id="KW-1185">Reference proteome</keyword>
<dbReference type="Gene3D" id="3.40.50.1820">
    <property type="entry name" value="alpha/beta hydrolase"/>
    <property type="match status" value="1"/>
</dbReference>
<proteinExistence type="predicted"/>
<dbReference type="InterPro" id="IPR029058">
    <property type="entry name" value="AB_hydrolase_fold"/>
</dbReference>
<evidence type="ECO:0000313" key="3">
    <source>
        <dbReference type="Proteomes" id="UP000179769"/>
    </source>
</evidence>
<dbReference type="GO" id="GO:0016787">
    <property type="term" value="F:hydrolase activity"/>
    <property type="evidence" value="ECO:0007669"/>
    <property type="project" value="UniProtKB-KW"/>
</dbReference>
<dbReference type="RefSeq" id="WP_071066103.1">
    <property type="nucleotide sequence ID" value="NZ_JBFLUH010000028.1"/>
</dbReference>
<dbReference type="EMBL" id="MAXA01000246">
    <property type="protein sequence ID" value="OHV22461.1"/>
    <property type="molecule type" value="Genomic_DNA"/>
</dbReference>
<evidence type="ECO:0000256" key="1">
    <source>
        <dbReference type="SAM" id="MobiDB-lite"/>
    </source>
</evidence>
<organism evidence="2 3">
    <name type="scientific">Parafrankia soli</name>
    <dbReference type="NCBI Taxonomy" id="2599596"/>
    <lineage>
        <taxon>Bacteria</taxon>
        <taxon>Bacillati</taxon>
        <taxon>Actinomycetota</taxon>
        <taxon>Actinomycetes</taxon>
        <taxon>Frankiales</taxon>
        <taxon>Frankiaceae</taxon>
        <taxon>Parafrankia</taxon>
    </lineage>
</organism>
<comment type="caution">
    <text evidence="2">The sequence shown here is derived from an EMBL/GenBank/DDBJ whole genome shotgun (WGS) entry which is preliminary data.</text>
</comment>
<dbReference type="Pfam" id="PF02089">
    <property type="entry name" value="Palm_thioest"/>
    <property type="match status" value="1"/>
</dbReference>
<keyword evidence="2" id="KW-0378">Hydrolase</keyword>
<dbReference type="OrthoDB" id="8871309at2"/>
<dbReference type="PANTHER" id="PTHR37946">
    <property type="entry name" value="SLL1969 PROTEIN"/>
    <property type="match status" value="1"/>
</dbReference>